<proteinExistence type="inferred from homology"/>
<evidence type="ECO:0000256" key="6">
    <source>
        <dbReference type="ARBA" id="ARBA00023157"/>
    </source>
</evidence>
<evidence type="ECO:0000256" key="7">
    <source>
        <dbReference type="ARBA" id="ARBA00023288"/>
    </source>
</evidence>
<keyword evidence="3" id="KW-0488">Methylation</keyword>
<dbReference type="InterPro" id="IPR003595">
    <property type="entry name" value="Tyr_Pase_cat"/>
</dbReference>
<feature type="domain" description="Tyrosine-protein phosphatase" evidence="10">
    <location>
        <begin position="1"/>
        <end position="154"/>
    </location>
</feature>
<dbReference type="STRING" id="78915.A0A4V1IWY5"/>
<evidence type="ECO:0000256" key="5">
    <source>
        <dbReference type="ARBA" id="ARBA00022912"/>
    </source>
</evidence>
<keyword evidence="13" id="KW-1185">Reference proteome</keyword>
<evidence type="ECO:0000256" key="9">
    <source>
        <dbReference type="ARBA" id="ARBA00051722"/>
    </source>
</evidence>
<dbReference type="Pfam" id="PF00102">
    <property type="entry name" value="Y_phosphatase"/>
    <property type="match status" value="1"/>
</dbReference>
<dbReference type="PROSITE" id="PS50054">
    <property type="entry name" value="TYR_PHOSPHATASE_DUAL"/>
    <property type="match status" value="1"/>
</dbReference>
<dbReference type="Proteomes" id="UP000271241">
    <property type="component" value="Unassembled WGS sequence"/>
</dbReference>
<dbReference type="GO" id="GO:0004725">
    <property type="term" value="F:protein tyrosine phosphatase activity"/>
    <property type="evidence" value="ECO:0007669"/>
    <property type="project" value="UniProtKB-EC"/>
</dbReference>
<keyword evidence="6" id="KW-1015">Disulfide bond</keyword>
<gene>
    <name evidence="12" type="ORF">THASP1DRAFT_7488</name>
</gene>
<dbReference type="PROSITE" id="PS50056">
    <property type="entry name" value="TYR_PHOSPHATASE_2"/>
    <property type="match status" value="1"/>
</dbReference>
<protein>
    <recommendedName>
        <fullName evidence="2">protein-tyrosine-phosphatase</fullName>
        <ecNumber evidence="2">3.1.3.48</ecNumber>
    </recommendedName>
</protein>
<dbReference type="InterPro" id="IPR020422">
    <property type="entry name" value="TYR_PHOSPHATASE_DUAL_dom"/>
</dbReference>
<dbReference type="AlphaFoldDB" id="A0A4V1IWY5"/>
<organism evidence="12 13">
    <name type="scientific">Thamnocephalis sphaerospora</name>
    <dbReference type="NCBI Taxonomy" id="78915"/>
    <lineage>
        <taxon>Eukaryota</taxon>
        <taxon>Fungi</taxon>
        <taxon>Fungi incertae sedis</taxon>
        <taxon>Zoopagomycota</taxon>
        <taxon>Zoopagomycotina</taxon>
        <taxon>Zoopagomycetes</taxon>
        <taxon>Zoopagales</taxon>
        <taxon>Sigmoideomycetaceae</taxon>
        <taxon>Thamnocephalis</taxon>
    </lineage>
</organism>
<dbReference type="OrthoDB" id="5632at2759"/>
<dbReference type="Gene3D" id="3.90.190.10">
    <property type="entry name" value="Protein tyrosine phosphatase superfamily"/>
    <property type="match status" value="1"/>
</dbReference>
<evidence type="ECO:0000259" key="11">
    <source>
        <dbReference type="PROSITE" id="PS50056"/>
    </source>
</evidence>
<name>A0A4V1IWY5_9FUNG</name>
<evidence type="ECO:0000256" key="8">
    <source>
        <dbReference type="ARBA" id="ARBA00023289"/>
    </source>
</evidence>
<sequence length="154" mass="17249">PALIEFEDLRFYIVDCPTESSLPIYLQKFKELNVTHIARVCEPTYNARRVEDVGIHVHDWAFEDGGLPPAPIVKQWLALTEQHQAEVLAARADGLPLPAVAVHCVAGLGRAPVFVCIALIEHGMDPLDAIEHVRQCRRGAFNSRQVGFLARYKR</sequence>
<dbReference type="PANTHER" id="PTHR23339">
    <property type="entry name" value="TYROSINE SPECIFIC PROTEIN PHOSPHATASE AND DUAL SPECIFICITY PROTEIN PHOSPHATASE"/>
    <property type="match status" value="1"/>
</dbReference>
<feature type="non-terminal residue" evidence="12">
    <location>
        <position position="1"/>
    </location>
</feature>
<feature type="non-terminal residue" evidence="12">
    <location>
        <position position="154"/>
    </location>
</feature>
<dbReference type="EC" id="3.1.3.48" evidence="2"/>
<dbReference type="InterPro" id="IPR000242">
    <property type="entry name" value="PTP_cat"/>
</dbReference>
<dbReference type="GO" id="GO:0005737">
    <property type="term" value="C:cytoplasm"/>
    <property type="evidence" value="ECO:0007669"/>
    <property type="project" value="UniProtKB-ARBA"/>
</dbReference>
<evidence type="ECO:0000256" key="2">
    <source>
        <dbReference type="ARBA" id="ARBA00013064"/>
    </source>
</evidence>
<comment type="similarity">
    <text evidence="1">Belongs to the protein-tyrosine phosphatase family.</text>
</comment>
<reference evidence="13" key="1">
    <citation type="journal article" date="2018" name="Nat. Microbiol.">
        <title>Leveraging single-cell genomics to expand the fungal tree of life.</title>
        <authorList>
            <person name="Ahrendt S.R."/>
            <person name="Quandt C.A."/>
            <person name="Ciobanu D."/>
            <person name="Clum A."/>
            <person name="Salamov A."/>
            <person name="Andreopoulos B."/>
            <person name="Cheng J.F."/>
            <person name="Woyke T."/>
            <person name="Pelin A."/>
            <person name="Henrissat B."/>
            <person name="Reynolds N.K."/>
            <person name="Benny G.L."/>
            <person name="Smith M.E."/>
            <person name="James T.Y."/>
            <person name="Grigoriev I.V."/>
        </authorList>
    </citation>
    <scope>NUCLEOTIDE SEQUENCE [LARGE SCALE GENOMIC DNA]</scope>
    <source>
        <strain evidence="13">RSA 1356</strain>
    </source>
</reference>
<keyword evidence="4" id="KW-0378">Hydrolase</keyword>
<dbReference type="SMART" id="SM00404">
    <property type="entry name" value="PTPc_motif"/>
    <property type="match status" value="1"/>
</dbReference>
<keyword evidence="5" id="KW-0904">Protein phosphatase</keyword>
<keyword evidence="8" id="KW-0636">Prenylation</keyword>
<dbReference type="FunFam" id="3.90.190.10:FF:000086">
    <property type="entry name" value="Protein tyrosine phosphatase-like protein"/>
    <property type="match status" value="1"/>
</dbReference>
<accession>A0A4V1IWY5</accession>
<evidence type="ECO:0000259" key="10">
    <source>
        <dbReference type="PROSITE" id="PS50054"/>
    </source>
</evidence>
<dbReference type="InterPro" id="IPR050561">
    <property type="entry name" value="PTP"/>
</dbReference>
<evidence type="ECO:0000256" key="3">
    <source>
        <dbReference type="ARBA" id="ARBA00022481"/>
    </source>
</evidence>
<comment type="catalytic activity">
    <reaction evidence="9">
        <text>O-phospho-L-tyrosyl-[protein] + H2O = L-tyrosyl-[protein] + phosphate</text>
        <dbReference type="Rhea" id="RHEA:10684"/>
        <dbReference type="Rhea" id="RHEA-COMP:10136"/>
        <dbReference type="Rhea" id="RHEA-COMP:20101"/>
        <dbReference type="ChEBI" id="CHEBI:15377"/>
        <dbReference type="ChEBI" id="CHEBI:43474"/>
        <dbReference type="ChEBI" id="CHEBI:46858"/>
        <dbReference type="ChEBI" id="CHEBI:61978"/>
        <dbReference type="EC" id="3.1.3.48"/>
    </reaction>
</comment>
<dbReference type="EMBL" id="KZ992534">
    <property type="protein sequence ID" value="RKP09179.1"/>
    <property type="molecule type" value="Genomic_DNA"/>
</dbReference>
<keyword evidence="7" id="KW-0449">Lipoprotein</keyword>
<evidence type="ECO:0000256" key="4">
    <source>
        <dbReference type="ARBA" id="ARBA00022801"/>
    </source>
</evidence>
<dbReference type="CDD" id="cd14500">
    <property type="entry name" value="PTP-IVa"/>
    <property type="match status" value="1"/>
</dbReference>
<dbReference type="SUPFAM" id="SSF52799">
    <property type="entry name" value="(Phosphotyrosine protein) phosphatases II"/>
    <property type="match status" value="1"/>
</dbReference>
<feature type="domain" description="Tyrosine specific protein phosphatases" evidence="11">
    <location>
        <begin position="74"/>
        <end position="145"/>
    </location>
</feature>
<dbReference type="InterPro" id="IPR000387">
    <property type="entry name" value="Tyr_Pase_dom"/>
</dbReference>
<evidence type="ECO:0000313" key="13">
    <source>
        <dbReference type="Proteomes" id="UP000271241"/>
    </source>
</evidence>
<dbReference type="InterPro" id="IPR029021">
    <property type="entry name" value="Prot-tyrosine_phosphatase-like"/>
</dbReference>
<evidence type="ECO:0000256" key="1">
    <source>
        <dbReference type="ARBA" id="ARBA00009580"/>
    </source>
</evidence>
<evidence type="ECO:0000313" key="12">
    <source>
        <dbReference type="EMBL" id="RKP09179.1"/>
    </source>
</evidence>